<accession>A0A2P2K9P1</accession>
<protein>
    <submittedName>
        <fullName evidence="1">Uncharacterized protein</fullName>
    </submittedName>
</protein>
<organism evidence="1">
    <name type="scientific">Rhizophora mucronata</name>
    <name type="common">Asiatic mangrove</name>
    <dbReference type="NCBI Taxonomy" id="61149"/>
    <lineage>
        <taxon>Eukaryota</taxon>
        <taxon>Viridiplantae</taxon>
        <taxon>Streptophyta</taxon>
        <taxon>Embryophyta</taxon>
        <taxon>Tracheophyta</taxon>
        <taxon>Spermatophyta</taxon>
        <taxon>Magnoliopsida</taxon>
        <taxon>eudicotyledons</taxon>
        <taxon>Gunneridae</taxon>
        <taxon>Pentapetalae</taxon>
        <taxon>rosids</taxon>
        <taxon>fabids</taxon>
        <taxon>Malpighiales</taxon>
        <taxon>Rhizophoraceae</taxon>
        <taxon>Rhizophora</taxon>
    </lineage>
</organism>
<sequence>MQTPNTYEYYPGDRLRVLTSVVKRKTIQTAS</sequence>
<reference evidence="1" key="1">
    <citation type="submission" date="2018-02" db="EMBL/GenBank/DDBJ databases">
        <title>Rhizophora mucronata_Transcriptome.</title>
        <authorList>
            <person name="Meera S.P."/>
            <person name="Sreeshan A."/>
            <person name="Augustine A."/>
        </authorList>
    </citation>
    <scope>NUCLEOTIDE SEQUENCE</scope>
    <source>
        <tissue evidence="1">Leaf</tissue>
    </source>
</reference>
<dbReference type="AlphaFoldDB" id="A0A2P2K9P1"/>
<evidence type="ECO:0000313" key="1">
    <source>
        <dbReference type="EMBL" id="MBX02480.1"/>
    </source>
</evidence>
<dbReference type="EMBL" id="GGEC01021996">
    <property type="protein sequence ID" value="MBX02480.1"/>
    <property type="molecule type" value="Transcribed_RNA"/>
</dbReference>
<name>A0A2P2K9P1_RHIMU</name>
<proteinExistence type="predicted"/>